<dbReference type="RefSeq" id="WP_153585146.1">
    <property type="nucleotide sequence ID" value="NZ_WJBU01000010.1"/>
</dbReference>
<evidence type="ECO:0000313" key="3">
    <source>
        <dbReference type="EMBL" id="MRD47815.1"/>
    </source>
</evidence>
<gene>
    <name evidence="3" type="ORF">GHT07_11040</name>
</gene>
<dbReference type="Proteomes" id="UP000487350">
    <property type="component" value="Unassembled WGS sequence"/>
</dbReference>
<sequence length="48" mass="4939">MKKLALIALVTIASTAAMAQAPAGTTSRQPAEVSPTMSDLAPEKRIPC</sequence>
<proteinExistence type="predicted"/>
<feature type="region of interest" description="Disordered" evidence="1">
    <location>
        <begin position="19"/>
        <end position="48"/>
    </location>
</feature>
<reference evidence="3 4" key="1">
    <citation type="submission" date="2019-11" db="EMBL/GenBank/DDBJ databases">
        <title>Caenimonas koreensis gen. nov., sp. nov., isolated from activated sludge.</title>
        <authorList>
            <person name="Seung H.R."/>
        </authorList>
    </citation>
    <scope>NUCLEOTIDE SEQUENCE [LARGE SCALE GENOMIC DNA]</scope>
    <source>
        <strain evidence="3 4">EMB320</strain>
    </source>
</reference>
<keyword evidence="2" id="KW-0732">Signal</keyword>
<accession>A0A844ATZ3</accession>
<dbReference type="AlphaFoldDB" id="A0A844ATZ3"/>
<keyword evidence="4" id="KW-1185">Reference proteome</keyword>
<protein>
    <submittedName>
        <fullName evidence="3">Uncharacterized protein</fullName>
    </submittedName>
</protein>
<organism evidence="3 4">
    <name type="scientific">Caenimonas koreensis DSM 17982</name>
    <dbReference type="NCBI Taxonomy" id="1121255"/>
    <lineage>
        <taxon>Bacteria</taxon>
        <taxon>Pseudomonadati</taxon>
        <taxon>Pseudomonadota</taxon>
        <taxon>Betaproteobacteria</taxon>
        <taxon>Burkholderiales</taxon>
        <taxon>Comamonadaceae</taxon>
        <taxon>Caenimonas</taxon>
    </lineage>
</organism>
<evidence type="ECO:0000256" key="1">
    <source>
        <dbReference type="SAM" id="MobiDB-lite"/>
    </source>
</evidence>
<dbReference type="EMBL" id="WJBU01000010">
    <property type="protein sequence ID" value="MRD47815.1"/>
    <property type="molecule type" value="Genomic_DNA"/>
</dbReference>
<feature type="chain" id="PRO_5032307210" evidence="2">
    <location>
        <begin position="20"/>
        <end position="48"/>
    </location>
</feature>
<evidence type="ECO:0000313" key="4">
    <source>
        <dbReference type="Proteomes" id="UP000487350"/>
    </source>
</evidence>
<name>A0A844ATZ3_9BURK</name>
<comment type="caution">
    <text evidence="3">The sequence shown here is derived from an EMBL/GenBank/DDBJ whole genome shotgun (WGS) entry which is preliminary data.</text>
</comment>
<feature type="signal peptide" evidence="2">
    <location>
        <begin position="1"/>
        <end position="19"/>
    </location>
</feature>
<evidence type="ECO:0000256" key="2">
    <source>
        <dbReference type="SAM" id="SignalP"/>
    </source>
</evidence>